<keyword evidence="3" id="KW-1185">Reference proteome</keyword>
<evidence type="ECO:0000313" key="2">
    <source>
        <dbReference type="EMBL" id="OYR08026.1"/>
    </source>
</evidence>
<accession>A0A256F025</accession>
<evidence type="ECO:0000313" key="3">
    <source>
        <dbReference type="Proteomes" id="UP000216345"/>
    </source>
</evidence>
<dbReference type="AlphaFoldDB" id="A0A256F025"/>
<protein>
    <submittedName>
        <fullName evidence="2">Uncharacterized protein</fullName>
    </submittedName>
</protein>
<feature type="region of interest" description="Disordered" evidence="1">
    <location>
        <begin position="24"/>
        <end position="44"/>
    </location>
</feature>
<gene>
    <name evidence="2" type="ORF">CEV32_2737</name>
</gene>
<sequence length="44" mass="4800">MGFNKIETLLQQTDARTALLQQQPHPKAIPFGTSADCPETAPAY</sequence>
<name>A0A256F025_9HYPH</name>
<evidence type="ECO:0000256" key="1">
    <source>
        <dbReference type="SAM" id="MobiDB-lite"/>
    </source>
</evidence>
<organism evidence="2 3">
    <name type="scientific">Brucella rhizosphaerae</name>
    <dbReference type="NCBI Taxonomy" id="571254"/>
    <lineage>
        <taxon>Bacteria</taxon>
        <taxon>Pseudomonadati</taxon>
        <taxon>Pseudomonadota</taxon>
        <taxon>Alphaproteobacteria</taxon>
        <taxon>Hyphomicrobiales</taxon>
        <taxon>Brucellaceae</taxon>
        <taxon>Brucella/Ochrobactrum group</taxon>
        <taxon>Brucella</taxon>
    </lineage>
</organism>
<dbReference type="EMBL" id="NNRK01000035">
    <property type="protein sequence ID" value="OYR08026.1"/>
    <property type="molecule type" value="Genomic_DNA"/>
</dbReference>
<reference evidence="2 3" key="1">
    <citation type="submission" date="2017-07" db="EMBL/GenBank/DDBJ databases">
        <title>Phylogenetic study on the rhizospheric bacterium Ochrobactrum sp. A44.</title>
        <authorList>
            <person name="Krzyzanowska D.M."/>
            <person name="Ossowicki A."/>
            <person name="Rajewska M."/>
            <person name="Maciag T."/>
            <person name="Kaczynski Z."/>
            <person name="Czerwicka M."/>
            <person name="Jafra S."/>
        </authorList>
    </citation>
    <scope>NUCLEOTIDE SEQUENCE [LARGE SCALE GENOMIC DNA]</scope>
    <source>
        <strain evidence="2 3">PR17</strain>
    </source>
</reference>
<proteinExistence type="predicted"/>
<comment type="caution">
    <text evidence="2">The sequence shown here is derived from an EMBL/GenBank/DDBJ whole genome shotgun (WGS) entry which is preliminary data.</text>
</comment>
<dbReference type="Proteomes" id="UP000216345">
    <property type="component" value="Unassembled WGS sequence"/>
</dbReference>